<accession>A0AAD1UAT7</accession>
<proteinExistence type="predicted"/>
<dbReference type="Proteomes" id="UP001295684">
    <property type="component" value="Unassembled WGS sequence"/>
</dbReference>
<keyword evidence="3" id="KW-1185">Reference proteome</keyword>
<feature type="compositionally biased region" description="Polar residues" evidence="1">
    <location>
        <begin position="112"/>
        <end position="127"/>
    </location>
</feature>
<feature type="region of interest" description="Disordered" evidence="1">
    <location>
        <begin position="1"/>
        <end position="28"/>
    </location>
</feature>
<name>A0AAD1UAT7_EUPCR</name>
<evidence type="ECO:0000313" key="2">
    <source>
        <dbReference type="EMBL" id="CAI2365284.1"/>
    </source>
</evidence>
<dbReference type="AlphaFoldDB" id="A0AAD1UAT7"/>
<comment type="caution">
    <text evidence="2">The sequence shown here is derived from an EMBL/GenBank/DDBJ whole genome shotgun (WGS) entry which is preliminary data.</text>
</comment>
<protein>
    <submittedName>
        <fullName evidence="2">Uncharacterized protein</fullName>
    </submittedName>
</protein>
<reference evidence="2" key="1">
    <citation type="submission" date="2023-07" db="EMBL/GenBank/DDBJ databases">
        <authorList>
            <consortium name="AG Swart"/>
            <person name="Singh M."/>
            <person name="Singh A."/>
            <person name="Seah K."/>
            <person name="Emmerich C."/>
        </authorList>
    </citation>
    <scope>NUCLEOTIDE SEQUENCE</scope>
    <source>
        <strain evidence="2">DP1</strain>
    </source>
</reference>
<evidence type="ECO:0000313" key="3">
    <source>
        <dbReference type="Proteomes" id="UP001295684"/>
    </source>
</evidence>
<feature type="compositionally biased region" description="Basic residues" evidence="1">
    <location>
        <begin position="55"/>
        <end position="68"/>
    </location>
</feature>
<feature type="region of interest" description="Disordered" evidence="1">
    <location>
        <begin position="51"/>
        <end position="127"/>
    </location>
</feature>
<sequence>MDTCESLRAPSRSLRKTRNSMGTLRSLQRVKFKKNDDILKDSNSYCKYKEPSKSILKKSGRPKSKFRLNQHGSKARIYSLPKQQKKEESSSEESEQQEEALSPEKERRLGNIRSQRSTANLIPSGNMSPQTRNIIAKLFQKDFSKCSKFEERKGSCKSDLFNKCEGRLSKVRKIKDCFSGYQNSRNLMRPRKSVPVQDLPLRTSLKRDKFDPQKIIAGYKKKIKKIPIKLEKSSSLNQLLQNKGTVKKRSRRICAPQNINKLVQRQQQARGNTTRYLFQ</sequence>
<dbReference type="EMBL" id="CAMPGE010006440">
    <property type="protein sequence ID" value="CAI2365284.1"/>
    <property type="molecule type" value="Genomic_DNA"/>
</dbReference>
<gene>
    <name evidence="2" type="ORF">ECRASSUSDP1_LOCUS6634</name>
</gene>
<organism evidence="2 3">
    <name type="scientific">Euplotes crassus</name>
    <dbReference type="NCBI Taxonomy" id="5936"/>
    <lineage>
        <taxon>Eukaryota</taxon>
        <taxon>Sar</taxon>
        <taxon>Alveolata</taxon>
        <taxon>Ciliophora</taxon>
        <taxon>Intramacronucleata</taxon>
        <taxon>Spirotrichea</taxon>
        <taxon>Hypotrichia</taxon>
        <taxon>Euplotida</taxon>
        <taxon>Euplotidae</taxon>
        <taxon>Moneuplotes</taxon>
    </lineage>
</organism>
<evidence type="ECO:0000256" key="1">
    <source>
        <dbReference type="SAM" id="MobiDB-lite"/>
    </source>
</evidence>